<keyword evidence="2" id="KW-1185">Reference proteome</keyword>
<evidence type="ECO:0000313" key="3">
    <source>
        <dbReference type="RefSeq" id="XP_013783125.1"/>
    </source>
</evidence>
<reference evidence="3" key="1">
    <citation type="submission" date="2025-08" db="UniProtKB">
        <authorList>
            <consortium name="RefSeq"/>
        </authorList>
    </citation>
    <scope>IDENTIFICATION</scope>
    <source>
        <tissue evidence="3">Muscle</tissue>
    </source>
</reference>
<dbReference type="RefSeq" id="XP_013783125.1">
    <property type="nucleotide sequence ID" value="XM_013927671.2"/>
</dbReference>
<protein>
    <submittedName>
        <fullName evidence="3">Uncharacterized protein LOC106467326</fullName>
    </submittedName>
</protein>
<sequence>MEVLNMKVEPFFDEEQDALLNTKLVKNEEETFTLSTSTGEADFLEERSLHTFLKFGVTKEEQEENYDGETEEAENKLVSVKTEQHGDLPQDEIISKFSDNDDNDLDGSKYRVTNVKKEKEFQSLEQTGSEGSTSEIPNMDGNNETLQETKRQLARERKRQCMAGQSQERLAKIRINESQMETTEIAEETKEERRCRQNRERQQRFRARQSAKNVAKIRILDNEHILRRIKNETWEQTEKKMMFRYRKTC</sequence>
<evidence type="ECO:0000313" key="2">
    <source>
        <dbReference type="Proteomes" id="UP000694941"/>
    </source>
</evidence>
<name>A0ABM1BJB3_LIMPO</name>
<feature type="compositionally biased region" description="Basic and acidic residues" evidence="1">
    <location>
        <begin position="189"/>
        <end position="203"/>
    </location>
</feature>
<feature type="compositionally biased region" description="Polar residues" evidence="1">
    <location>
        <begin position="123"/>
        <end position="146"/>
    </location>
</feature>
<organism evidence="2 3">
    <name type="scientific">Limulus polyphemus</name>
    <name type="common">Atlantic horseshoe crab</name>
    <dbReference type="NCBI Taxonomy" id="6850"/>
    <lineage>
        <taxon>Eukaryota</taxon>
        <taxon>Metazoa</taxon>
        <taxon>Ecdysozoa</taxon>
        <taxon>Arthropoda</taxon>
        <taxon>Chelicerata</taxon>
        <taxon>Merostomata</taxon>
        <taxon>Xiphosura</taxon>
        <taxon>Limulidae</taxon>
        <taxon>Limulus</taxon>
    </lineage>
</organism>
<feature type="region of interest" description="Disordered" evidence="1">
    <location>
        <begin position="122"/>
        <end position="149"/>
    </location>
</feature>
<dbReference type="Proteomes" id="UP000694941">
    <property type="component" value="Unplaced"/>
</dbReference>
<gene>
    <name evidence="3" type="primary">LOC106467326</name>
</gene>
<proteinExistence type="predicted"/>
<dbReference type="GeneID" id="106467326"/>
<accession>A0ABM1BJB3</accession>
<evidence type="ECO:0000256" key="1">
    <source>
        <dbReference type="SAM" id="MobiDB-lite"/>
    </source>
</evidence>
<feature type="region of interest" description="Disordered" evidence="1">
    <location>
        <begin position="189"/>
        <end position="209"/>
    </location>
</feature>